<dbReference type="EMBL" id="NSKA01000002">
    <property type="protein sequence ID" value="PAU72455.1"/>
    <property type="molecule type" value="Genomic_DNA"/>
</dbReference>
<organism evidence="1 2">
    <name type="scientific">Vreelandella alkaliphila</name>
    <dbReference type="NCBI Taxonomy" id="272774"/>
    <lineage>
        <taxon>Bacteria</taxon>
        <taxon>Pseudomonadati</taxon>
        <taxon>Pseudomonadota</taxon>
        <taxon>Gammaproteobacteria</taxon>
        <taxon>Oceanospirillales</taxon>
        <taxon>Halomonadaceae</taxon>
        <taxon>Vreelandella</taxon>
    </lineage>
</organism>
<gene>
    <name evidence="1" type="ORF">CK497_04850</name>
</gene>
<reference evidence="1 2" key="1">
    <citation type="submission" date="2017-08" db="EMBL/GenBank/DDBJ databases">
        <title>Halomonas binhaiensis sp. nov., isolated from saline alkaline soil.</title>
        <authorList>
            <person name="Wang D."/>
            <person name="Zhang G."/>
        </authorList>
    </citation>
    <scope>NUCLEOTIDE SEQUENCE [LARGE SCALE GENOMIC DNA]</scope>
    <source>
        <strain evidence="1 2">WN018</strain>
    </source>
</reference>
<comment type="caution">
    <text evidence="1">The sequence shown here is derived from an EMBL/GenBank/DDBJ whole genome shotgun (WGS) entry which is preliminary data.</text>
</comment>
<name>A0ABX4HK50_9GAMM</name>
<protein>
    <submittedName>
        <fullName evidence="1">Uncharacterized protein</fullName>
    </submittedName>
</protein>
<dbReference type="Proteomes" id="UP000218675">
    <property type="component" value="Unassembled WGS sequence"/>
</dbReference>
<dbReference type="RefSeq" id="WP_095602912.1">
    <property type="nucleotide sequence ID" value="NZ_NSKA01000002.1"/>
</dbReference>
<sequence>MDIYDLYRDSVSIEKPSGETLGPIKALVQKRKIHLQAKHPLEPGDILVREMPFGNPERYVVDDPGFKQGIDDDFPPHFQADVTRESKASGRGDNIGGISTQISAPAQITYNVYGGHARFNQNSTDNSVNVTVEAGESLFEDLKSELRSNVSDQQRLDELLSLVSDMQASQHDSKSLSEKLGQFISKSADMMTIIAPFVPALTGLAAGAG</sequence>
<keyword evidence="2" id="KW-1185">Reference proteome</keyword>
<evidence type="ECO:0000313" key="1">
    <source>
        <dbReference type="EMBL" id="PAU72455.1"/>
    </source>
</evidence>
<proteinExistence type="predicted"/>
<evidence type="ECO:0000313" key="2">
    <source>
        <dbReference type="Proteomes" id="UP000218675"/>
    </source>
</evidence>
<accession>A0ABX4HK50</accession>